<keyword evidence="2" id="KW-0812">Transmembrane</keyword>
<dbReference type="AlphaFoldDB" id="A0AAV4ANB1"/>
<comment type="caution">
    <text evidence="3">The sequence shown here is derived from an EMBL/GenBank/DDBJ whole genome shotgun (WGS) entry which is preliminary data.</text>
</comment>
<sequence length="86" mass="9404">MGYLTTPNHNSGTNNGETPESRPLIMNSSSVAMSQRMSSRRILAQMVVLLLVILFTTASGEEYRIPTSNSEDSSVDTRETPLQPGM</sequence>
<name>A0AAV4ANB1_9GAST</name>
<keyword evidence="4" id="KW-1185">Reference proteome</keyword>
<protein>
    <submittedName>
        <fullName evidence="3">Uncharacterized protein</fullName>
    </submittedName>
</protein>
<feature type="region of interest" description="Disordered" evidence="1">
    <location>
        <begin position="1"/>
        <end position="27"/>
    </location>
</feature>
<evidence type="ECO:0000256" key="2">
    <source>
        <dbReference type="SAM" id="Phobius"/>
    </source>
</evidence>
<keyword evidence="2" id="KW-0472">Membrane</keyword>
<evidence type="ECO:0000256" key="1">
    <source>
        <dbReference type="SAM" id="MobiDB-lite"/>
    </source>
</evidence>
<dbReference type="Proteomes" id="UP000735302">
    <property type="component" value="Unassembled WGS sequence"/>
</dbReference>
<feature type="compositionally biased region" description="Polar residues" evidence="1">
    <location>
        <begin position="1"/>
        <end position="18"/>
    </location>
</feature>
<organism evidence="3 4">
    <name type="scientific">Plakobranchus ocellatus</name>
    <dbReference type="NCBI Taxonomy" id="259542"/>
    <lineage>
        <taxon>Eukaryota</taxon>
        <taxon>Metazoa</taxon>
        <taxon>Spiralia</taxon>
        <taxon>Lophotrochozoa</taxon>
        <taxon>Mollusca</taxon>
        <taxon>Gastropoda</taxon>
        <taxon>Heterobranchia</taxon>
        <taxon>Euthyneura</taxon>
        <taxon>Panpulmonata</taxon>
        <taxon>Sacoglossa</taxon>
        <taxon>Placobranchoidea</taxon>
        <taxon>Plakobranchidae</taxon>
        <taxon>Plakobranchus</taxon>
    </lineage>
</organism>
<proteinExistence type="predicted"/>
<feature type="transmembrane region" description="Helical" evidence="2">
    <location>
        <begin position="42"/>
        <end position="60"/>
    </location>
</feature>
<accession>A0AAV4ANB1</accession>
<feature type="region of interest" description="Disordered" evidence="1">
    <location>
        <begin position="62"/>
        <end position="86"/>
    </location>
</feature>
<evidence type="ECO:0000313" key="4">
    <source>
        <dbReference type="Proteomes" id="UP000735302"/>
    </source>
</evidence>
<dbReference type="EMBL" id="BLXT01003952">
    <property type="protein sequence ID" value="GFO08298.1"/>
    <property type="molecule type" value="Genomic_DNA"/>
</dbReference>
<gene>
    <name evidence="3" type="ORF">PoB_003480300</name>
</gene>
<reference evidence="3 4" key="1">
    <citation type="journal article" date="2021" name="Elife">
        <title>Chloroplast acquisition without the gene transfer in kleptoplastic sea slugs, Plakobranchus ocellatus.</title>
        <authorList>
            <person name="Maeda T."/>
            <person name="Takahashi S."/>
            <person name="Yoshida T."/>
            <person name="Shimamura S."/>
            <person name="Takaki Y."/>
            <person name="Nagai Y."/>
            <person name="Toyoda A."/>
            <person name="Suzuki Y."/>
            <person name="Arimoto A."/>
            <person name="Ishii H."/>
            <person name="Satoh N."/>
            <person name="Nishiyama T."/>
            <person name="Hasebe M."/>
            <person name="Maruyama T."/>
            <person name="Minagawa J."/>
            <person name="Obokata J."/>
            <person name="Shigenobu S."/>
        </authorList>
    </citation>
    <scope>NUCLEOTIDE SEQUENCE [LARGE SCALE GENOMIC DNA]</scope>
</reference>
<evidence type="ECO:0000313" key="3">
    <source>
        <dbReference type="EMBL" id="GFO08298.1"/>
    </source>
</evidence>
<keyword evidence="2" id="KW-1133">Transmembrane helix</keyword>